<evidence type="ECO:0000256" key="6">
    <source>
        <dbReference type="ARBA" id="ARBA00022723"/>
    </source>
</evidence>
<dbReference type="EMBL" id="CP036526">
    <property type="protein sequence ID" value="QDT08086.1"/>
    <property type="molecule type" value="Genomic_DNA"/>
</dbReference>
<feature type="domain" description="Peptidase M50" evidence="13">
    <location>
        <begin position="68"/>
        <end position="235"/>
    </location>
</feature>
<comment type="similarity">
    <text evidence="3">Belongs to the peptidase M50B family.</text>
</comment>
<keyword evidence="4" id="KW-0645">Protease</keyword>
<keyword evidence="9 12" id="KW-1133">Transmembrane helix</keyword>
<keyword evidence="7" id="KW-0378">Hydrolase</keyword>
<evidence type="ECO:0000256" key="9">
    <source>
        <dbReference type="ARBA" id="ARBA00022989"/>
    </source>
</evidence>
<gene>
    <name evidence="14" type="ORF">K239x_00150</name>
</gene>
<evidence type="ECO:0000259" key="13">
    <source>
        <dbReference type="Pfam" id="PF02163"/>
    </source>
</evidence>
<feature type="transmembrane region" description="Helical" evidence="12">
    <location>
        <begin position="90"/>
        <end position="112"/>
    </location>
</feature>
<dbReference type="PANTHER" id="PTHR39188">
    <property type="entry name" value="MEMBRANE-ASSOCIATED ZINC METALLOPROTEASE M50B"/>
    <property type="match status" value="1"/>
</dbReference>
<keyword evidence="11 12" id="KW-0472">Membrane</keyword>
<evidence type="ECO:0000313" key="14">
    <source>
        <dbReference type="EMBL" id="QDT08086.1"/>
    </source>
</evidence>
<accession>A0A517NLS5</accession>
<evidence type="ECO:0000313" key="15">
    <source>
        <dbReference type="Proteomes" id="UP000319817"/>
    </source>
</evidence>
<dbReference type="PANTHER" id="PTHR39188:SF3">
    <property type="entry name" value="STAGE IV SPORULATION PROTEIN FB"/>
    <property type="match status" value="1"/>
</dbReference>
<feature type="transmembrane region" description="Helical" evidence="12">
    <location>
        <begin position="178"/>
        <end position="202"/>
    </location>
</feature>
<comment type="subcellular location">
    <subcellularLocation>
        <location evidence="2">Membrane</location>
        <topology evidence="2">Multi-pass membrane protein</topology>
    </subcellularLocation>
</comment>
<dbReference type="AlphaFoldDB" id="A0A517NLS5"/>
<feature type="transmembrane region" description="Helical" evidence="12">
    <location>
        <begin position="63"/>
        <end position="84"/>
    </location>
</feature>
<evidence type="ECO:0000256" key="5">
    <source>
        <dbReference type="ARBA" id="ARBA00022692"/>
    </source>
</evidence>
<organism evidence="14 15">
    <name type="scientific">Stieleria marina</name>
    <dbReference type="NCBI Taxonomy" id="1930275"/>
    <lineage>
        <taxon>Bacteria</taxon>
        <taxon>Pseudomonadati</taxon>
        <taxon>Planctomycetota</taxon>
        <taxon>Planctomycetia</taxon>
        <taxon>Pirellulales</taxon>
        <taxon>Pirellulaceae</taxon>
        <taxon>Stieleria</taxon>
    </lineage>
</organism>
<dbReference type="SUPFAM" id="SSF55486">
    <property type="entry name" value="Metalloproteases ('zincins'), catalytic domain"/>
    <property type="match status" value="1"/>
</dbReference>
<dbReference type="InterPro" id="IPR008915">
    <property type="entry name" value="Peptidase_M50"/>
</dbReference>
<feature type="transmembrane region" description="Helical" evidence="12">
    <location>
        <begin position="20"/>
        <end position="42"/>
    </location>
</feature>
<evidence type="ECO:0000256" key="12">
    <source>
        <dbReference type="SAM" id="Phobius"/>
    </source>
</evidence>
<dbReference type="Proteomes" id="UP000319817">
    <property type="component" value="Chromosome"/>
</dbReference>
<keyword evidence="8" id="KW-0862">Zinc</keyword>
<reference evidence="14 15" key="1">
    <citation type="submission" date="2019-02" db="EMBL/GenBank/DDBJ databases">
        <title>Deep-cultivation of Planctomycetes and their phenomic and genomic characterization uncovers novel biology.</title>
        <authorList>
            <person name="Wiegand S."/>
            <person name="Jogler M."/>
            <person name="Boedeker C."/>
            <person name="Pinto D."/>
            <person name="Vollmers J."/>
            <person name="Rivas-Marin E."/>
            <person name="Kohn T."/>
            <person name="Peeters S.H."/>
            <person name="Heuer A."/>
            <person name="Rast P."/>
            <person name="Oberbeckmann S."/>
            <person name="Bunk B."/>
            <person name="Jeske O."/>
            <person name="Meyerdierks A."/>
            <person name="Storesund J.E."/>
            <person name="Kallscheuer N."/>
            <person name="Luecker S."/>
            <person name="Lage O.M."/>
            <person name="Pohl T."/>
            <person name="Merkel B.J."/>
            <person name="Hornburger P."/>
            <person name="Mueller R.-W."/>
            <person name="Bruemmer F."/>
            <person name="Labrenz M."/>
            <person name="Spormann A.M."/>
            <person name="Op den Camp H."/>
            <person name="Overmann J."/>
            <person name="Amann R."/>
            <person name="Jetten M.S.M."/>
            <person name="Mascher T."/>
            <person name="Medema M.H."/>
            <person name="Devos D.P."/>
            <person name="Kaster A.-K."/>
            <person name="Ovreas L."/>
            <person name="Rohde M."/>
            <person name="Galperin M.Y."/>
            <person name="Jogler C."/>
        </authorList>
    </citation>
    <scope>NUCLEOTIDE SEQUENCE [LARGE SCALE GENOMIC DNA]</scope>
    <source>
        <strain evidence="14 15">K23_9</strain>
    </source>
</reference>
<evidence type="ECO:0000256" key="10">
    <source>
        <dbReference type="ARBA" id="ARBA00023049"/>
    </source>
</evidence>
<proteinExistence type="inferred from homology"/>
<dbReference type="GO" id="GO:0008237">
    <property type="term" value="F:metallopeptidase activity"/>
    <property type="evidence" value="ECO:0007669"/>
    <property type="project" value="UniProtKB-KW"/>
</dbReference>
<sequence length="269" mass="29518">MTTQSMLLQEPPASQYDLRFNAFGFPVRIAWTFWLGALVIGFDFVRGMDMAFGEESPGMGPLLILWTAALFLSILIHELGHAFAFRHQGIHSSIVLYHFGGLATPVASMIPGRSIGRLTPKQDLWITFAGPLIQLAAAAVIMFGLKALGYEVAALKTLPAGLDVLSEYFPGERIENPALFAFTFFFVFPSIVWALLNLLPVWPLDGGHIMRSIVLLTGGDESQSLWISVGAAGLLAAYALTHGQTFMGIFFAMFAVQSFQMLQQRGGWR</sequence>
<evidence type="ECO:0000256" key="8">
    <source>
        <dbReference type="ARBA" id="ARBA00022833"/>
    </source>
</evidence>
<dbReference type="GO" id="GO:0016020">
    <property type="term" value="C:membrane"/>
    <property type="evidence" value="ECO:0007669"/>
    <property type="project" value="UniProtKB-SubCell"/>
</dbReference>
<evidence type="ECO:0000256" key="3">
    <source>
        <dbReference type="ARBA" id="ARBA00007931"/>
    </source>
</evidence>
<keyword evidence="15" id="KW-1185">Reference proteome</keyword>
<comment type="cofactor">
    <cofactor evidence="1">
        <name>Zn(2+)</name>
        <dbReference type="ChEBI" id="CHEBI:29105"/>
    </cofactor>
</comment>
<dbReference type="GO" id="GO:0046872">
    <property type="term" value="F:metal ion binding"/>
    <property type="evidence" value="ECO:0007669"/>
    <property type="project" value="UniProtKB-KW"/>
</dbReference>
<keyword evidence="5 12" id="KW-0812">Transmembrane</keyword>
<dbReference type="GO" id="GO:0006508">
    <property type="term" value="P:proteolysis"/>
    <property type="evidence" value="ECO:0007669"/>
    <property type="project" value="UniProtKB-KW"/>
</dbReference>
<evidence type="ECO:0000256" key="11">
    <source>
        <dbReference type="ARBA" id="ARBA00023136"/>
    </source>
</evidence>
<evidence type="ECO:0000256" key="2">
    <source>
        <dbReference type="ARBA" id="ARBA00004141"/>
    </source>
</evidence>
<evidence type="ECO:0000256" key="4">
    <source>
        <dbReference type="ARBA" id="ARBA00022670"/>
    </source>
</evidence>
<keyword evidence="6" id="KW-0479">Metal-binding</keyword>
<keyword evidence="10" id="KW-0482">Metalloprotease</keyword>
<protein>
    <submittedName>
        <fullName evidence="14">Peptidase family M50</fullName>
    </submittedName>
</protein>
<dbReference type="Pfam" id="PF02163">
    <property type="entry name" value="Peptidase_M50"/>
    <property type="match status" value="1"/>
</dbReference>
<name>A0A517NLS5_9BACT</name>
<evidence type="ECO:0000256" key="1">
    <source>
        <dbReference type="ARBA" id="ARBA00001947"/>
    </source>
</evidence>
<evidence type="ECO:0000256" key="7">
    <source>
        <dbReference type="ARBA" id="ARBA00022801"/>
    </source>
</evidence>
<feature type="transmembrane region" description="Helical" evidence="12">
    <location>
        <begin position="124"/>
        <end position="145"/>
    </location>
</feature>